<dbReference type="AlphaFoldDB" id="A0A8J2KMZ8"/>
<evidence type="ECO:0000313" key="1">
    <source>
        <dbReference type="EMBL" id="CAG7728351.1"/>
    </source>
</evidence>
<reference evidence="1" key="1">
    <citation type="submission" date="2021-06" db="EMBL/GenBank/DDBJ databases">
        <authorList>
            <person name="Hodson N. C."/>
            <person name="Mongue J. A."/>
            <person name="Jaron S. K."/>
        </authorList>
    </citation>
    <scope>NUCLEOTIDE SEQUENCE</scope>
</reference>
<evidence type="ECO:0000313" key="2">
    <source>
        <dbReference type="Proteomes" id="UP000708208"/>
    </source>
</evidence>
<organism evidence="1 2">
    <name type="scientific">Allacma fusca</name>
    <dbReference type="NCBI Taxonomy" id="39272"/>
    <lineage>
        <taxon>Eukaryota</taxon>
        <taxon>Metazoa</taxon>
        <taxon>Ecdysozoa</taxon>
        <taxon>Arthropoda</taxon>
        <taxon>Hexapoda</taxon>
        <taxon>Collembola</taxon>
        <taxon>Symphypleona</taxon>
        <taxon>Sminthuridae</taxon>
        <taxon>Allacma</taxon>
    </lineage>
</organism>
<gene>
    <name evidence="1" type="ORF">AFUS01_LOCUS17137</name>
</gene>
<dbReference type="Proteomes" id="UP000708208">
    <property type="component" value="Unassembled WGS sequence"/>
</dbReference>
<feature type="non-terminal residue" evidence="1">
    <location>
        <position position="1"/>
    </location>
</feature>
<proteinExistence type="predicted"/>
<name>A0A8J2KMZ8_9HEXA</name>
<comment type="caution">
    <text evidence="1">The sequence shown here is derived from an EMBL/GenBank/DDBJ whole genome shotgun (WGS) entry which is preliminary data.</text>
</comment>
<accession>A0A8J2KMZ8</accession>
<dbReference type="EMBL" id="CAJVCH010162408">
    <property type="protein sequence ID" value="CAG7728351.1"/>
    <property type="molecule type" value="Genomic_DNA"/>
</dbReference>
<protein>
    <submittedName>
        <fullName evidence="1">Uncharacterized protein</fullName>
    </submittedName>
</protein>
<sequence>TEQLFQQNSGLLSNRYLNIKLISVLGPRILQRSCKMPFCGSALCRGKVWTFEMSGFVDCNLHLHMSELIGGFPN</sequence>
<keyword evidence="2" id="KW-1185">Reference proteome</keyword>